<evidence type="ECO:0000313" key="2">
    <source>
        <dbReference type="Proteomes" id="UP001165960"/>
    </source>
</evidence>
<sequence length="76" mass="8427">MTLTAPSDITKSSLNRDTPWIYGQRLKREMKIAGDKAGGVKKGCWTENVQLGDQKKLSNLSLHSELKNKLAAKVDI</sequence>
<gene>
    <name evidence="1" type="ORF">DSO57_1001445</name>
</gene>
<evidence type="ECO:0000313" key="1">
    <source>
        <dbReference type="EMBL" id="KAJ9086653.1"/>
    </source>
</evidence>
<reference evidence="1" key="1">
    <citation type="submission" date="2022-04" db="EMBL/GenBank/DDBJ databases">
        <title>Genome of the entomopathogenic fungus Entomophthora muscae.</title>
        <authorList>
            <person name="Elya C."/>
            <person name="Lovett B.R."/>
            <person name="Lee E."/>
            <person name="Macias A.M."/>
            <person name="Hajek A.E."/>
            <person name="De Bivort B.L."/>
            <person name="Kasson M.T."/>
            <person name="De Fine Licht H.H."/>
            <person name="Stajich J.E."/>
        </authorList>
    </citation>
    <scope>NUCLEOTIDE SEQUENCE</scope>
    <source>
        <strain evidence="1">Berkeley</strain>
    </source>
</reference>
<name>A0ACC2UIJ6_9FUNG</name>
<proteinExistence type="predicted"/>
<protein>
    <submittedName>
        <fullName evidence="1">Uncharacterized protein</fullName>
    </submittedName>
</protein>
<keyword evidence="2" id="KW-1185">Reference proteome</keyword>
<dbReference type="EMBL" id="QTSX02000713">
    <property type="protein sequence ID" value="KAJ9086653.1"/>
    <property type="molecule type" value="Genomic_DNA"/>
</dbReference>
<comment type="caution">
    <text evidence="1">The sequence shown here is derived from an EMBL/GenBank/DDBJ whole genome shotgun (WGS) entry which is preliminary data.</text>
</comment>
<organism evidence="1 2">
    <name type="scientific">Entomophthora muscae</name>
    <dbReference type="NCBI Taxonomy" id="34485"/>
    <lineage>
        <taxon>Eukaryota</taxon>
        <taxon>Fungi</taxon>
        <taxon>Fungi incertae sedis</taxon>
        <taxon>Zoopagomycota</taxon>
        <taxon>Entomophthoromycotina</taxon>
        <taxon>Entomophthoromycetes</taxon>
        <taxon>Entomophthorales</taxon>
        <taxon>Entomophthoraceae</taxon>
        <taxon>Entomophthora</taxon>
    </lineage>
</organism>
<dbReference type="Proteomes" id="UP001165960">
    <property type="component" value="Unassembled WGS sequence"/>
</dbReference>
<accession>A0ACC2UIJ6</accession>